<evidence type="ECO:0000256" key="4">
    <source>
        <dbReference type="ARBA" id="ARBA00022989"/>
    </source>
</evidence>
<evidence type="ECO:0000256" key="6">
    <source>
        <dbReference type="SAM" id="MobiDB-lite"/>
    </source>
</evidence>
<dbReference type="Pfam" id="PF00892">
    <property type="entry name" value="EamA"/>
    <property type="match status" value="2"/>
</dbReference>
<keyword evidence="4 7" id="KW-1133">Transmembrane helix</keyword>
<feature type="transmembrane region" description="Helical" evidence="7">
    <location>
        <begin position="307"/>
        <end position="327"/>
    </location>
</feature>
<feature type="compositionally biased region" description="Polar residues" evidence="6">
    <location>
        <begin position="1"/>
        <end position="16"/>
    </location>
</feature>
<feature type="transmembrane region" description="Helical" evidence="7">
    <location>
        <begin position="248"/>
        <end position="266"/>
    </location>
</feature>
<comment type="subcellular location">
    <subcellularLocation>
        <location evidence="1">Membrane</location>
        <topology evidence="1">Multi-pass membrane protein</topology>
    </subcellularLocation>
</comment>
<feature type="transmembrane region" description="Helical" evidence="7">
    <location>
        <begin position="130"/>
        <end position="148"/>
    </location>
</feature>
<dbReference type="InterPro" id="IPR000620">
    <property type="entry name" value="EamA_dom"/>
</dbReference>
<organism evidence="9 10">
    <name type="scientific">Rhodococcus opacus</name>
    <name type="common">Nocardia opaca</name>
    <dbReference type="NCBI Taxonomy" id="37919"/>
    <lineage>
        <taxon>Bacteria</taxon>
        <taxon>Bacillati</taxon>
        <taxon>Actinomycetota</taxon>
        <taxon>Actinomycetes</taxon>
        <taxon>Mycobacteriales</taxon>
        <taxon>Nocardiaceae</taxon>
        <taxon>Rhodococcus</taxon>
    </lineage>
</organism>
<feature type="domain" description="EamA" evidence="8">
    <location>
        <begin position="217"/>
        <end position="349"/>
    </location>
</feature>
<evidence type="ECO:0000256" key="2">
    <source>
        <dbReference type="ARBA" id="ARBA00007362"/>
    </source>
</evidence>
<keyword evidence="5 7" id="KW-0472">Membrane</keyword>
<feature type="transmembrane region" description="Helical" evidence="7">
    <location>
        <begin position="186"/>
        <end position="208"/>
    </location>
</feature>
<dbReference type="PANTHER" id="PTHR32322">
    <property type="entry name" value="INNER MEMBRANE TRANSPORTER"/>
    <property type="match status" value="1"/>
</dbReference>
<dbReference type="PANTHER" id="PTHR32322:SF2">
    <property type="entry name" value="EAMA DOMAIN-CONTAINING PROTEIN"/>
    <property type="match status" value="1"/>
</dbReference>
<evidence type="ECO:0000256" key="3">
    <source>
        <dbReference type="ARBA" id="ARBA00022692"/>
    </source>
</evidence>
<feature type="region of interest" description="Disordered" evidence="6">
    <location>
        <begin position="1"/>
        <end position="50"/>
    </location>
</feature>
<evidence type="ECO:0000256" key="7">
    <source>
        <dbReference type="SAM" id="Phobius"/>
    </source>
</evidence>
<feature type="transmembrane region" description="Helical" evidence="7">
    <location>
        <begin position="278"/>
        <end position="300"/>
    </location>
</feature>
<protein>
    <submittedName>
        <fullName evidence="9">EamA/RhaT family transporter</fullName>
    </submittedName>
</protein>
<dbReference type="EMBL" id="PUIO01000104">
    <property type="protein sequence ID" value="PQP12669.1"/>
    <property type="molecule type" value="Genomic_DNA"/>
</dbReference>
<name>A0A2S8IDB9_RHOOP</name>
<dbReference type="InterPro" id="IPR050638">
    <property type="entry name" value="AA-Vitamin_Transporters"/>
</dbReference>
<sequence length="390" mass="40020">MKGCSTSVSPFPTSTRPKPGSPPPDRLPSCGGGCPAAPDSPTSIPTPPARASPCKSVLLANRPGQPRLHLPPTVQLGLGAAALGGSGIFIALASVSTATTILVRYLIAVPILAVLAWREYRKHGPLPRRVLAVQLVAGVLLGVDMATWAQSVMLVGAGVSSVLVNIQVVVAPLLGLCITGKRPSKAYVVAVPFLLSGVALTSGIAQPTADLDTIVYGSALALVAGICYGAYVFAIGAWCPPNRASSQVFCSSVVAWATGTVLALIWDPLDLSPGWAAIGWLAALAIVGQVAGWILVGVSLPRLTPGVGASILMLQPVLAVVLGVVVLGERLSPTQVVGVVMVTLAIRVVAMPPRRVKRPVRGADPEVIPHGDPARSAPDPEDHIPDPVRS</sequence>
<keyword evidence="3 7" id="KW-0812">Transmembrane</keyword>
<evidence type="ECO:0000256" key="5">
    <source>
        <dbReference type="ARBA" id="ARBA00023136"/>
    </source>
</evidence>
<evidence type="ECO:0000313" key="9">
    <source>
        <dbReference type="EMBL" id="PQP12669.1"/>
    </source>
</evidence>
<evidence type="ECO:0000313" key="10">
    <source>
        <dbReference type="Proteomes" id="UP000239290"/>
    </source>
</evidence>
<proteinExistence type="inferred from homology"/>
<feature type="transmembrane region" description="Helical" evidence="7">
    <location>
        <begin position="154"/>
        <end position="174"/>
    </location>
</feature>
<evidence type="ECO:0000259" key="8">
    <source>
        <dbReference type="Pfam" id="PF00892"/>
    </source>
</evidence>
<comment type="similarity">
    <text evidence="2">Belongs to the EamA transporter family.</text>
</comment>
<feature type="compositionally biased region" description="Basic and acidic residues" evidence="6">
    <location>
        <begin position="361"/>
        <end position="390"/>
    </location>
</feature>
<feature type="domain" description="EamA" evidence="8">
    <location>
        <begin position="79"/>
        <end position="202"/>
    </location>
</feature>
<feature type="transmembrane region" description="Helical" evidence="7">
    <location>
        <begin position="76"/>
        <end position="95"/>
    </location>
</feature>
<accession>A0A2S8IDB9</accession>
<dbReference type="Proteomes" id="UP000239290">
    <property type="component" value="Unassembled WGS sequence"/>
</dbReference>
<evidence type="ECO:0000256" key="1">
    <source>
        <dbReference type="ARBA" id="ARBA00004141"/>
    </source>
</evidence>
<gene>
    <name evidence="9" type="ORF">C5613_42545</name>
</gene>
<comment type="caution">
    <text evidence="9">The sequence shown here is derived from an EMBL/GenBank/DDBJ whole genome shotgun (WGS) entry which is preliminary data.</text>
</comment>
<dbReference type="AlphaFoldDB" id="A0A2S8IDB9"/>
<reference evidence="10" key="1">
    <citation type="submission" date="2018-02" db="EMBL/GenBank/DDBJ databases">
        <title>Draft genome sequencing of Rhodococcus opacus KU647198.</title>
        <authorList>
            <person name="Zheng B.-X."/>
        </authorList>
    </citation>
    <scope>NUCLEOTIDE SEQUENCE [LARGE SCALE GENOMIC DNA]</scope>
    <source>
        <strain evidence="10">04-OD7</strain>
    </source>
</reference>
<feature type="transmembrane region" description="Helical" evidence="7">
    <location>
        <begin position="333"/>
        <end position="350"/>
    </location>
</feature>
<dbReference type="InterPro" id="IPR037185">
    <property type="entry name" value="EmrE-like"/>
</dbReference>
<feature type="transmembrane region" description="Helical" evidence="7">
    <location>
        <begin position="101"/>
        <end position="118"/>
    </location>
</feature>
<feature type="region of interest" description="Disordered" evidence="6">
    <location>
        <begin position="360"/>
        <end position="390"/>
    </location>
</feature>
<dbReference type="SUPFAM" id="SSF103481">
    <property type="entry name" value="Multidrug resistance efflux transporter EmrE"/>
    <property type="match status" value="2"/>
</dbReference>
<dbReference type="GO" id="GO:0016020">
    <property type="term" value="C:membrane"/>
    <property type="evidence" value="ECO:0007669"/>
    <property type="project" value="UniProtKB-SubCell"/>
</dbReference>
<feature type="transmembrane region" description="Helical" evidence="7">
    <location>
        <begin position="214"/>
        <end position="236"/>
    </location>
</feature>